<dbReference type="EMBL" id="ATLV01013899">
    <property type="status" value="NOT_ANNOTATED_CDS"/>
    <property type="molecule type" value="Genomic_DNA"/>
</dbReference>
<dbReference type="STRING" id="74873.A0A084VJV4"/>
<dbReference type="VEuPathDB" id="VectorBase:ASIC005567"/>
<feature type="domain" description="C2H2-type" evidence="2">
    <location>
        <begin position="727"/>
        <end position="748"/>
    </location>
</feature>
<keyword evidence="5" id="KW-1185">Reference proteome</keyword>
<feature type="region of interest" description="Disordered" evidence="1">
    <location>
        <begin position="1"/>
        <end position="207"/>
    </location>
</feature>
<name>A0A084VJV4_ANOSI</name>
<dbReference type="OrthoDB" id="7744767at2759"/>
<dbReference type="EnsemblMetazoa" id="ASIC005567-RA">
    <property type="protein sequence ID" value="ASIC005567-PA"/>
    <property type="gene ID" value="ASIC005567"/>
</dbReference>
<evidence type="ECO:0000313" key="3">
    <source>
        <dbReference type="EMBL" id="KFB38248.1"/>
    </source>
</evidence>
<feature type="compositionally biased region" description="Basic and acidic residues" evidence="1">
    <location>
        <begin position="44"/>
        <end position="54"/>
    </location>
</feature>
<feature type="region of interest" description="Disordered" evidence="1">
    <location>
        <begin position="694"/>
        <end position="717"/>
    </location>
</feature>
<gene>
    <name evidence="3" type="ORF">ZHAS_00005567</name>
</gene>
<dbReference type="PROSITE" id="PS00028">
    <property type="entry name" value="ZINC_FINGER_C2H2_1"/>
    <property type="match status" value="1"/>
</dbReference>
<dbReference type="VEuPathDB" id="VectorBase:ASIS016919"/>
<sequence length="788" mass="83746">MTKDGLATSVPNSKSTSENRKRVRFSIHDDTYHDCTPPPHKKLKFLESAEKSDASSKNQGSQKKKDESKAYRTAISNSSGPSVESAEKTVTKPTTDKNALGPSLTQPKQSINSTHSRQPSDLPGSASKKATSSKESSKKSTSAYSGLKIKLQLGKQKTYPASSGKKSSKNDSNGTKKNKPEPSKAKVSTPVNVGASAPTSIQAKPTLEPIVPEKTQLNPIPVTNTNLVTVPIGQIQPRHTNDPSSGDSQPVSVGNTYKVLVPIGQIQPILPNDPVPVLVPFDQLQTSNTVTVVAVSSSFNSTPAISNTYSSATVSTLTSSVNAGGPAPLTDLNQNIARSDVSAPVLVSKPTSISSTTANPSGSLTLTSVSPCEPSNVPTITSSCPIVTSASGELQQRSNITVTTTALPLTTVASPVLPLTTIELPAGQATTSVISVASHQETTTTSVAPAANTDRQSPNVGIKKRRHSTFIRVSTNLFDEPDAQFASLRNNLFVRNTEQATTSLQTSPLILNSLLHSTAIAPGQTSLPTTQANNSPQPGVSSGSVLFPDVSSQLQPTRTNAKDASNIPVHILYKPPNNGPQSTISNRTVAQNQNPQPRQVVQRKILPATQTAQAPASSGNSLPRYTVTPLSGTNLTTRPVQIRPRMSIPTQTTIANVITNRYYVAKKVTPGNAASTTNNIASVLPPGVVGTSNVTTSDTNRSIQNAPWNSVNSTTDPPQQHRPILMCQLCAEFFLTEPLMGQHLTQVHFVEFSRTLFTMVYDESIRKLLVARARRKSIATPDDLRSER</sequence>
<dbReference type="Proteomes" id="UP000030765">
    <property type="component" value="Unassembled WGS sequence"/>
</dbReference>
<reference evidence="3 5" key="1">
    <citation type="journal article" date="2014" name="BMC Genomics">
        <title>Genome sequence of Anopheles sinensis provides insight into genetics basis of mosquito competence for malaria parasites.</title>
        <authorList>
            <person name="Zhou D."/>
            <person name="Zhang D."/>
            <person name="Ding G."/>
            <person name="Shi L."/>
            <person name="Hou Q."/>
            <person name="Ye Y."/>
            <person name="Xu Y."/>
            <person name="Zhou H."/>
            <person name="Xiong C."/>
            <person name="Li S."/>
            <person name="Yu J."/>
            <person name="Hong S."/>
            <person name="Yu X."/>
            <person name="Zou P."/>
            <person name="Chen C."/>
            <person name="Chang X."/>
            <person name="Wang W."/>
            <person name="Lv Y."/>
            <person name="Sun Y."/>
            <person name="Ma L."/>
            <person name="Shen B."/>
            <person name="Zhu C."/>
        </authorList>
    </citation>
    <scope>NUCLEOTIDE SEQUENCE [LARGE SCALE GENOMIC DNA]</scope>
</reference>
<dbReference type="EMBL" id="KE524908">
    <property type="protein sequence ID" value="KFB38248.1"/>
    <property type="molecule type" value="Genomic_DNA"/>
</dbReference>
<organism evidence="3">
    <name type="scientific">Anopheles sinensis</name>
    <name type="common">Mosquito</name>
    <dbReference type="NCBI Taxonomy" id="74873"/>
    <lineage>
        <taxon>Eukaryota</taxon>
        <taxon>Metazoa</taxon>
        <taxon>Ecdysozoa</taxon>
        <taxon>Arthropoda</taxon>
        <taxon>Hexapoda</taxon>
        <taxon>Insecta</taxon>
        <taxon>Pterygota</taxon>
        <taxon>Neoptera</taxon>
        <taxon>Endopterygota</taxon>
        <taxon>Diptera</taxon>
        <taxon>Nematocera</taxon>
        <taxon>Culicoidea</taxon>
        <taxon>Culicidae</taxon>
        <taxon>Anophelinae</taxon>
        <taxon>Anopheles</taxon>
    </lineage>
</organism>
<evidence type="ECO:0000313" key="4">
    <source>
        <dbReference type="EnsemblMetazoa" id="ASIC005567-PA"/>
    </source>
</evidence>
<feature type="compositionally biased region" description="Polar residues" evidence="1">
    <location>
        <begin position="91"/>
        <end position="119"/>
    </location>
</feature>
<proteinExistence type="predicted"/>
<feature type="region of interest" description="Disordered" evidence="1">
    <location>
        <begin position="609"/>
        <end position="635"/>
    </location>
</feature>
<feature type="region of interest" description="Disordered" evidence="1">
    <location>
        <begin position="523"/>
        <end position="543"/>
    </location>
</feature>
<dbReference type="AlphaFoldDB" id="A0A084VJV4"/>
<dbReference type="InterPro" id="IPR013087">
    <property type="entry name" value="Znf_C2H2_type"/>
</dbReference>
<evidence type="ECO:0000259" key="2">
    <source>
        <dbReference type="PROSITE" id="PS00028"/>
    </source>
</evidence>
<evidence type="ECO:0000256" key="1">
    <source>
        <dbReference type="SAM" id="MobiDB-lite"/>
    </source>
</evidence>
<reference evidence="4" key="2">
    <citation type="submission" date="2020-05" db="UniProtKB">
        <authorList>
            <consortium name="EnsemblMetazoa"/>
        </authorList>
    </citation>
    <scope>IDENTIFICATION</scope>
</reference>
<protein>
    <submittedName>
        <fullName evidence="4">C2H2-type domain-containing protein</fullName>
    </submittedName>
</protein>
<evidence type="ECO:0000313" key="5">
    <source>
        <dbReference type="Proteomes" id="UP000030765"/>
    </source>
</evidence>
<accession>A0A084VJV4</accession>
<feature type="compositionally biased region" description="Low complexity" evidence="1">
    <location>
        <begin position="125"/>
        <end position="175"/>
    </location>
</feature>